<dbReference type="InterPro" id="IPR027417">
    <property type="entry name" value="P-loop_NTPase"/>
</dbReference>
<gene>
    <name evidence="2" type="ORF">WN71_027045</name>
</gene>
<sequence>MTSDGPVRNAISGGLFLSPVVQGRDLRVRLPYTVPPALAGLPFPTPAFAGRDAELACLTALFTEQSGPRSPIVVEGPVGSGKTELVLKAAHQALARGGFPGGVLCADVSRVHGTALVGGFLRAMGVPAARVPAGWAERSALCATVLSSLADNGRPLLIVLDDVADPGQLIDVLPAFSSATTLVTTPVRLAVRAPHRLTVGALPTADATLLLRRALAVSSPDDTRITDGPDAAVRLAALCDGLPLALRTAAALLAESPRRPLAALVEDLADPRTRLAELTHPDHDLRARLDACHTRLDPSGAGLLWLLALREEPETATRTLAALAGEPENTVRERLTGLLHLIEAGGTTPDSWRLSPLVRQYVLSRRRPG</sequence>
<keyword evidence="3" id="KW-1185">Reference proteome</keyword>
<dbReference type="Gene3D" id="3.40.50.300">
    <property type="entry name" value="P-loop containing nucleotide triphosphate hydrolases"/>
    <property type="match status" value="1"/>
</dbReference>
<accession>A0A1J4NU33</accession>
<organism evidence="2 3">
    <name type="scientific">Streptomyces mangrovisoli</name>
    <dbReference type="NCBI Taxonomy" id="1428628"/>
    <lineage>
        <taxon>Bacteria</taxon>
        <taxon>Bacillati</taxon>
        <taxon>Actinomycetota</taxon>
        <taxon>Actinomycetes</taxon>
        <taxon>Kitasatosporales</taxon>
        <taxon>Streptomycetaceae</taxon>
        <taxon>Streptomyces</taxon>
    </lineage>
</organism>
<dbReference type="Pfam" id="PF13191">
    <property type="entry name" value="AAA_16"/>
    <property type="match status" value="1"/>
</dbReference>
<reference evidence="2" key="1">
    <citation type="submission" date="2016-10" db="EMBL/GenBank/DDBJ databases">
        <title>Genome sequence of Streptomyces mangrovisoli MUSC 149.</title>
        <authorList>
            <person name="Lee L.-H."/>
            <person name="Ser H.-L."/>
        </authorList>
    </citation>
    <scope>NUCLEOTIDE SEQUENCE [LARGE SCALE GENOMIC DNA]</scope>
    <source>
        <strain evidence="2">MUSC 149</strain>
    </source>
</reference>
<dbReference type="OrthoDB" id="4242757at2"/>
<protein>
    <recommendedName>
        <fullName evidence="1">Orc1-like AAA ATPase domain-containing protein</fullName>
    </recommendedName>
</protein>
<feature type="domain" description="Orc1-like AAA ATPase" evidence="1">
    <location>
        <begin position="48"/>
        <end position="164"/>
    </location>
</feature>
<dbReference type="InterPro" id="IPR041664">
    <property type="entry name" value="AAA_16"/>
</dbReference>
<dbReference type="STRING" id="1428628.WN71_027045"/>
<dbReference type="AlphaFoldDB" id="A0A1J4NU33"/>
<comment type="caution">
    <text evidence="2">The sequence shown here is derived from an EMBL/GenBank/DDBJ whole genome shotgun (WGS) entry which is preliminary data.</text>
</comment>
<evidence type="ECO:0000313" key="3">
    <source>
        <dbReference type="Proteomes" id="UP000034196"/>
    </source>
</evidence>
<evidence type="ECO:0000313" key="2">
    <source>
        <dbReference type="EMBL" id="OIJ64757.1"/>
    </source>
</evidence>
<name>A0A1J4NU33_9ACTN</name>
<dbReference type="SUPFAM" id="SSF52540">
    <property type="entry name" value="P-loop containing nucleoside triphosphate hydrolases"/>
    <property type="match status" value="1"/>
</dbReference>
<dbReference type="EMBL" id="LAVA02000071">
    <property type="protein sequence ID" value="OIJ64757.1"/>
    <property type="molecule type" value="Genomic_DNA"/>
</dbReference>
<dbReference type="Proteomes" id="UP000034196">
    <property type="component" value="Unassembled WGS sequence"/>
</dbReference>
<evidence type="ECO:0000259" key="1">
    <source>
        <dbReference type="Pfam" id="PF13191"/>
    </source>
</evidence>
<dbReference type="RefSeq" id="WP_046592805.1">
    <property type="nucleotide sequence ID" value="NZ_LAVA02000071.1"/>
</dbReference>
<proteinExistence type="predicted"/>
<dbReference type="PRINTS" id="PR00364">
    <property type="entry name" value="DISEASERSIST"/>
</dbReference>